<evidence type="ECO:0000256" key="4">
    <source>
        <dbReference type="ARBA" id="ARBA00023004"/>
    </source>
</evidence>
<dbReference type="GO" id="GO:0016491">
    <property type="term" value="F:oxidoreductase activity"/>
    <property type="evidence" value="ECO:0007669"/>
    <property type="project" value="UniProtKB-KW"/>
</dbReference>
<dbReference type="InterPro" id="IPR037165">
    <property type="entry name" value="AldOxase/xan_DH_Mopterin-bd_sf"/>
</dbReference>
<comment type="similarity">
    <text evidence="1">Belongs to the xanthine dehydrogenase family.</text>
</comment>
<evidence type="ECO:0000256" key="3">
    <source>
        <dbReference type="ARBA" id="ARBA00023002"/>
    </source>
</evidence>
<dbReference type="InterPro" id="IPR046867">
    <property type="entry name" value="AldOxase/xan_DH_MoCoBD2"/>
</dbReference>
<dbReference type="InterPro" id="IPR036884">
    <property type="entry name" value="2Fe-2S-bd_dom_sf"/>
</dbReference>
<dbReference type="PROSITE" id="PS51085">
    <property type="entry name" value="2FE2S_FER_2"/>
    <property type="match status" value="1"/>
</dbReference>
<evidence type="ECO:0000256" key="1">
    <source>
        <dbReference type="ARBA" id="ARBA00006849"/>
    </source>
</evidence>
<keyword evidence="2" id="KW-0479">Metal-binding</keyword>
<dbReference type="InterPro" id="IPR000674">
    <property type="entry name" value="Ald_Oxase/Xan_DH_a/b"/>
</dbReference>
<dbReference type="InterPro" id="IPR002888">
    <property type="entry name" value="2Fe-2S-bd"/>
</dbReference>
<dbReference type="InterPro" id="IPR036856">
    <property type="entry name" value="Ald_Oxase/Xan_DH_a/b_sf"/>
</dbReference>
<protein>
    <submittedName>
        <fullName evidence="6">Aldehyde oxidase</fullName>
    </submittedName>
</protein>
<keyword evidence="3" id="KW-0560">Oxidoreductase</keyword>
<dbReference type="InterPro" id="IPR012675">
    <property type="entry name" value="Beta-grasp_dom_sf"/>
</dbReference>
<dbReference type="SMART" id="SM01008">
    <property type="entry name" value="Ald_Xan_dh_C"/>
    <property type="match status" value="1"/>
</dbReference>
<dbReference type="AlphaFoldDB" id="A0A0A6X5E8"/>
<dbReference type="Pfam" id="PF01799">
    <property type="entry name" value="Fer2_2"/>
    <property type="match status" value="1"/>
</dbReference>
<dbReference type="CDD" id="cd00207">
    <property type="entry name" value="fer2"/>
    <property type="match status" value="1"/>
</dbReference>
<dbReference type="OrthoDB" id="9758509at2"/>
<keyword evidence="7" id="KW-1185">Reference proteome</keyword>
<dbReference type="Gene3D" id="3.90.1170.50">
    <property type="entry name" value="Aldehyde oxidase/xanthine dehydrogenase, a/b hammerhead"/>
    <property type="match status" value="1"/>
</dbReference>
<dbReference type="GO" id="GO:0005506">
    <property type="term" value="F:iron ion binding"/>
    <property type="evidence" value="ECO:0007669"/>
    <property type="project" value="InterPro"/>
</dbReference>
<dbReference type="PROSITE" id="PS00197">
    <property type="entry name" value="2FE2S_FER_1"/>
    <property type="match status" value="1"/>
</dbReference>
<dbReference type="InterPro" id="IPR006058">
    <property type="entry name" value="2Fe2S_fd_BS"/>
</dbReference>
<sequence>MTIEINGTPHERQPRPGQCLRTYLREEGCFGVKKGCDAGDCGACTVHVDGTPVHSCVYPAFRARGRSVTTIEGLAAGAELHPVQQSFLDAQGFQCGFCTAGMIMTTAALTDDQKADLPRSLKGNLCRCTGYRAITDAIEGRAAAVCPRAGDAVGSSLGAPAGPQVVTGTARYTFDLDVPGMLHLKVLRSPHAHARILSIDETQALAVPGVEAVLTYKDAPDRLFSTAQHENEAEDPYDTRVLDDVLRFTGQRVAAVVATTEAAAEEGVRRLRVEYEVRPAVIDPFAAMEPGAPLVHGDKGVAQGILRADANVVGELHATLGDVEAGFAAADAVFEATFRTPRVQHASLETHGAVGWLDDDDRLVIRSSTQTPFLTRRAVSRLFGFPLERVRVVAGRVGGGFGGKQEMLVEDLVALAVLRTGRPVKWEYTRAEQFTGATTRHPFVVTVKAGATASGELTALQLNVLVDTGAYGNHGPSVMHHGCHETVAVYKCGNIRTDAYTVYTHTVPAGAFRGYGLGQVTFAVEQAVDELARMIGMDPVAFRERSVVRPGDDLTAPGAHVPDLGIASYGLDQCLDRMRAAAATTDEAPEGWLTGDGMAIAMIAAGPPGGHFADATVTLLPDGRYEVSVGTAEFGNGSTTVHAQIVADELHTTADRIVIRQSDTDVVRHDTGAFASTGVVVAGQAVLRAARALRAEILSRLGHTPAETRALADLDPATLAPLSATGHFDGTPRSVAFNAHFFRVAVDPDSGELRILRSVHSADAGTVMNPLQLRGQIEGGVAQALGATLAEHLDISGAGEVTTAAFRQYHLPTVADTPFTEVYFADTTDAIGPLGAKSMSESPYNPVSPALANALRDALGLRLTDLPFTADRIWQALNPSAGTP</sequence>
<dbReference type="Gene3D" id="3.30.365.10">
    <property type="entry name" value="Aldehyde oxidase/xanthine dehydrogenase, molybdopterin binding domain"/>
    <property type="match status" value="4"/>
</dbReference>
<dbReference type="SUPFAM" id="SSF54292">
    <property type="entry name" value="2Fe-2S ferredoxin-like"/>
    <property type="match status" value="1"/>
</dbReference>
<dbReference type="Pfam" id="PF20256">
    <property type="entry name" value="MoCoBD_2"/>
    <property type="match status" value="1"/>
</dbReference>
<dbReference type="SUPFAM" id="SSF56003">
    <property type="entry name" value="Molybdenum cofactor-binding domain"/>
    <property type="match status" value="1"/>
</dbReference>
<comment type="caution">
    <text evidence="6">The sequence shown here is derived from an EMBL/GenBank/DDBJ whole genome shotgun (WGS) entry which is preliminary data.</text>
</comment>
<dbReference type="RefSeq" id="WP_043527878.1">
    <property type="nucleotide sequence ID" value="NZ_BAABKU010000004.1"/>
</dbReference>
<dbReference type="SUPFAM" id="SSF54665">
    <property type="entry name" value="CO dehydrogenase molybdoprotein N-domain-like"/>
    <property type="match status" value="1"/>
</dbReference>
<dbReference type="Pfam" id="PF01315">
    <property type="entry name" value="Ald_Xan_dh_C"/>
    <property type="match status" value="1"/>
</dbReference>
<keyword evidence="4" id="KW-0408">Iron</keyword>
<evidence type="ECO:0000256" key="2">
    <source>
        <dbReference type="ARBA" id="ARBA00022723"/>
    </source>
</evidence>
<accession>A0A0A6X5E8</accession>
<dbReference type="SUPFAM" id="SSF47741">
    <property type="entry name" value="CO dehydrogenase ISP C-domain like"/>
    <property type="match status" value="1"/>
</dbReference>
<name>A0A0A6X5E8_ACTUT</name>
<evidence type="ECO:0000313" key="7">
    <source>
        <dbReference type="Proteomes" id="UP000054537"/>
    </source>
</evidence>
<reference evidence="6 7" key="1">
    <citation type="submission" date="2014-10" db="EMBL/GenBank/DDBJ databases">
        <title>Draft genome sequence of Actinoplanes utahensis NRRL 12052.</title>
        <authorList>
            <person name="Velasco-Bucheli B."/>
            <person name="del Cerro C."/>
            <person name="Hormigo D."/>
            <person name="Garcia J.L."/>
            <person name="Acebal C."/>
            <person name="Arroyo M."/>
            <person name="de la Mata I."/>
        </authorList>
    </citation>
    <scope>NUCLEOTIDE SEQUENCE [LARGE SCALE GENOMIC DNA]</scope>
    <source>
        <strain evidence="6 7">NRRL 12052</strain>
    </source>
</reference>
<dbReference type="InterPro" id="IPR036010">
    <property type="entry name" value="2Fe-2S_ferredoxin-like_sf"/>
</dbReference>
<dbReference type="eggNOG" id="COG2080">
    <property type="taxonomic scope" value="Bacteria"/>
</dbReference>
<dbReference type="STRING" id="1869.MB27_23900"/>
<dbReference type="InterPro" id="IPR008274">
    <property type="entry name" value="AldOxase/xan_DH_MoCoBD1"/>
</dbReference>
<dbReference type="PANTHER" id="PTHR11908">
    <property type="entry name" value="XANTHINE DEHYDROGENASE"/>
    <property type="match status" value="1"/>
</dbReference>
<proteinExistence type="inferred from homology"/>
<dbReference type="InterPro" id="IPR001041">
    <property type="entry name" value="2Fe-2S_ferredoxin-type"/>
</dbReference>
<dbReference type="Gene3D" id="1.10.150.120">
    <property type="entry name" value="[2Fe-2S]-binding domain"/>
    <property type="match status" value="1"/>
</dbReference>
<dbReference type="PANTHER" id="PTHR11908:SF157">
    <property type="entry name" value="XANTHINE DEHYDROGENASE SUBUNIT D-RELATED"/>
    <property type="match status" value="1"/>
</dbReference>
<feature type="domain" description="2Fe-2S ferredoxin-type" evidence="5">
    <location>
        <begin position="1"/>
        <end position="74"/>
    </location>
</feature>
<dbReference type="Gene3D" id="3.10.20.30">
    <property type="match status" value="1"/>
</dbReference>
<organism evidence="6 7">
    <name type="scientific">Actinoplanes utahensis</name>
    <dbReference type="NCBI Taxonomy" id="1869"/>
    <lineage>
        <taxon>Bacteria</taxon>
        <taxon>Bacillati</taxon>
        <taxon>Actinomycetota</taxon>
        <taxon>Actinomycetes</taxon>
        <taxon>Micromonosporales</taxon>
        <taxon>Micromonosporaceae</taxon>
        <taxon>Actinoplanes</taxon>
    </lineage>
</organism>
<dbReference type="InterPro" id="IPR016208">
    <property type="entry name" value="Ald_Oxase/xanthine_DH-like"/>
</dbReference>
<evidence type="ECO:0000313" key="6">
    <source>
        <dbReference type="EMBL" id="KHD75322.1"/>
    </source>
</evidence>
<dbReference type="EMBL" id="JRTT01000029">
    <property type="protein sequence ID" value="KHD75322.1"/>
    <property type="molecule type" value="Genomic_DNA"/>
</dbReference>
<dbReference type="eggNOG" id="COG1529">
    <property type="taxonomic scope" value="Bacteria"/>
</dbReference>
<dbReference type="Pfam" id="PF02738">
    <property type="entry name" value="MoCoBD_1"/>
    <property type="match status" value="1"/>
</dbReference>
<dbReference type="Proteomes" id="UP000054537">
    <property type="component" value="Unassembled WGS sequence"/>
</dbReference>
<evidence type="ECO:0000259" key="5">
    <source>
        <dbReference type="PROSITE" id="PS51085"/>
    </source>
</evidence>
<gene>
    <name evidence="6" type="ORF">MB27_23900</name>
</gene>
<dbReference type="GO" id="GO:0051537">
    <property type="term" value="F:2 iron, 2 sulfur cluster binding"/>
    <property type="evidence" value="ECO:0007669"/>
    <property type="project" value="InterPro"/>
</dbReference>
<dbReference type="Pfam" id="PF00111">
    <property type="entry name" value="Fer2"/>
    <property type="match status" value="1"/>
</dbReference>